<comment type="catalytic activity">
    <reaction evidence="1">
        <text>ATP + ubiquitin + [E1 ubiquitin-activating enzyme]-L-cysteine = AMP + diphosphate + S-ubiquitinyl-[E1 ubiquitin-activating enzyme]-L-cysteine.</text>
        <dbReference type="EC" id="6.2.1.45"/>
    </reaction>
</comment>
<feature type="domain" description="Ubiquitin-activating enzyme SCCH" evidence="12">
    <location>
        <begin position="658"/>
        <end position="938"/>
    </location>
</feature>
<keyword evidence="5" id="KW-0436">Ligase</keyword>
<evidence type="ECO:0000256" key="10">
    <source>
        <dbReference type="SAM" id="MobiDB-lite"/>
    </source>
</evidence>
<dbReference type="Pfam" id="PF00899">
    <property type="entry name" value="ThiF"/>
    <property type="match status" value="2"/>
</dbReference>
<dbReference type="InterPro" id="IPR000011">
    <property type="entry name" value="UBQ/SUMO-activ_enz_E1-like"/>
</dbReference>
<feature type="domain" description="THIF-type NAD/FAD binding fold" evidence="11">
    <location>
        <begin position="475"/>
        <end position="976"/>
    </location>
</feature>
<feature type="active site" description="Glycyl thioester intermediate" evidence="9">
    <location>
        <position position="652"/>
    </location>
</feature>
<feature type="region of interest" description="Disordered" evidence="10">
    <location>
        <begin position="842"/>
        <end position="874"/>
    </location>
</feature>
<keyword evidence="14" id="KW-1185">Reference proteome</keyword>
<dbReference type="Gene3D" id="1.10.10.2660">
    <property type="entry name" value="Ubiquitin-activating enzyme E1, SCCH domain"/>
    <property type="match status" value="1"/>
</dbReference>
<dbReference type="UniPathway" id="UPA00143"/>
<dbReference type="GO" id="GO:0006974">
    <property type="term" value="P:DNA damage response"/>
    <property type="evidence" value="ECO:0007669"/>
    <property type="project" value="TreeGrafter"/>
</dbReference>
<evidence type="ECO:0000256" key="2">
    <source>
        <dbReference type="ARBA" id="ARBA00004906"/>
    </source>
</evidence>
<evidence type="ECO:0000259" key="11">
    <source>
        <dbReference type="Pfam" id="PF00899"/>
    </source>
</evidence>
<dbReference type="OrthoDB" id="10252231at2759"/>
<dbReference type="Gene3D" id="3.40.50.12550">
    <property type="entry name" value="Ubiquitin-activating enzyme E1, inactive adenylation domain, subdomain 2"/>
    <property type="match status" value="1"/>
</dbReference>
<keyword evidence="8" id="KW-0067">ATP-binding</keyword>
<comment type="similarity">
    <text evidence="3">Belongs to the ubiquitin-activating E1 family.</text>
</comment>
<dbReference type="GO" id="GO:0005524">
    <property type="term" value="F:ATP binding"/>
    <property type="evidence" value="ECO:0007669"/>
    <property type="project" value="UniProtKB-KW"/>
</dbReference>
<evidence type="ECO:0000256" key="3">
    <source>
        <dbReference type="ARBA" id="ARBA00005673"/>
    </source>
</evidence>
<dbReference type="InterPro" id="IPR042302">
    <property type="entry name" value="E1_FCCH_sf"/>
</dbReference>
<dbReference type="InterPro" id="IPR042063">
    <property type="entry name" value="Ubi_acti_E1_SCCH"/>
</dbReference>
<proteinExistence type="inferred from homology"/>
<dbReference type="InterPro" id="IPR000594">
    <property type="entry name" value="ThiF_NAD_FAD-bd"/>
</dbReference>
<dbReference type="GO" id="GO:0005737">
    <property type="term" value="C:cytoplasm"/>
    <property type="evidence" value="ECO:0007669"/>
    <property type="project" value="TreeGrafter"/>
</dbReference>
<evidence type="ECO:0000256" key="1">
    <source>
        <dbReference type="ARBA" id="ARBA00000488"/>
    </source>
</evidence>
<dbReference type="InterPro" id="IPR033127">
    <property type="entry name" value="UBQ-activ_enz_E1_Cys_AS"/>
</dbReference>
<sequence length="1086" mass="119458">METNGSNKPADGSKLEENAAFMDKYSRQIGAFGLEAMSKLMNLKVLIVGLKGLGVETAKNLILAGPGLVSLCDDEPVAMPDLGANFFLTEADVGKPRASCVASKLQELNSMVTVKVVSGGLTEETVGSHGVVVMCGRSGEEAAKWDAFCHEKGSIFISAGTMGAFGFVFSDFGKAFSVRDVNGEAPSSRIITDVSLEEEGVITLLGALDEDGGRMHGMQENEHDGWIELSDVEGMVAKDGSGKTINDTGKIKIKTCTKKVTVTEEKDGKKETKEKTVFDPHRLKMCLDTTNFSAYENGGMMNQVKVPVTKTYLPLQKRLVQPVPEGEFGLLFTDGSKFGRAEQLHLALLGLWAFEKKEKRLPQAGNPEEAEVVVKLAEEVNAEHKKLNEATEGSALFLEELDKDSIRKVALYASAEVQPLAAYFGGVVAQEVVKVTGKYTPLDQWLHLDFLEMLPDEVAADGAPTGSRYDHVIRLFGRKFVEDKIMNARTFMVGCGALGCEFLKNFALVGLACGEKGMITVTDNDRIEVSNLNRQFLFREHNVGQAKSAAAAIAAKAMNSTIKLDAREDFVSPGTENLFQDKFWEGLDFVTNALDNVKARLYVDSRCVFYGKPLLESGTLGTKCNVQVVVPHVTASYADGPKDQADDAIPMCTLRNFPSLIEHCIEWARAQFEDLFVGPFAEAKKFCEDKEAYLKQVREATLDCDNRGKAASATAKALEDLAKLRTTLAFADGATFESCIQEACGRFYALFRDKVLQLTHNFPEDHVLESGEKFWTGAKRFPRSVDLEMDSEQHAAFVLATANLLAAGCGLSPQEEGLLPLEHPQRNTEAVRRVASAMDVPMWENTGEKTDLSEGNEPKPGDEKTEEPEDPMDLEGASTELSKLLVELSAVNVSKFRFEPADFEKDQDLNFHIDFISATSNMRAWNYRIKEASRHKIKMIAGKIIPAIATTTASVCGLVMIELFKVLQGKKLDCYKDSSNNLGLNSYFFSEPGLTVTLLFHSVSEIDGPQKGRMLYDSQPWNAKLKELYAGAMDQPLVEWVQERFKDSPAGPVIPEGRCYVELQVSCVNDDDEAYKVPSVVYRWKH</sequence>
<evidence type="ECO:0000256" key="5">
    <source>
        <dbReference type="ARBA" id="ARBA00022598"/>
    </source>
</evidence>
<evidence type="ECO:0000256" key="4">
    <source>
        <dbReference type="ARBA" id="ARBA00012990"/>
    </source>
</evidence>
<evidence type="ECO:0000313" key="14">
    <source>
        <dbReference type="Proteomes" id="UP000002630"/>
    </source>
</evidence>
<dbReference type="Pfam" id="PF10585">
    <property type="entry name" value="UBA_E1_SCCH"/>
    <property type="match status" value="1"/>
</dbReference>
<dbReference type="GO" id="GO:0006511">
    <property type="term" value="P:ubiquitin-dependent protein catabolic process"/>
    <property type="evidence" value="ECO:0007669"/>
    <property type="project" value="TreeGrafter"/>
</dbReference>
<dbReference type="EC" id="6.2.1.45" evidence="4"/>
<dbReference type="FunFam" id="3.40.50.720:FF:000015">
    <property type="entry name" value="Ubiquitin-activating enzyme E1 1"/>
    <property type="match status" value="1"/>
</dbReference>
<dbReference type="PANTHER" id="PTHR10953">
    <property type="entry name" value="UBIQUITIN-ACTIVATING ENZYME E1"/>
    <property type="match status" value="1"/>
</dbReference>
<dbReference type="InterPro" id="IPR035985">
    <property type="entry name" value="Ubiquitin-activating_enz"/>
</dbReference>
<feature type="compositionally biased region" description="Basic and acidic residues" evidence="10">
    <location>
        <begin position="846"/>
        <end position="863"/>
    </location>
</feature>
<protein>
    <recommendedName>
        <fullName evidence="4">E1 ubiquitin-activating enzyme</fullName>
        <ecNumber evidence="4">6.2.1.45</ecNumber>
    </recommendedName>
</protein>
<dbReference type="GO" id="GO:0005634">
    <property type="term" value="C:nucleus"/>
    <property type="evidence" value="ECO:0007669"/>
    <property type="project" value="TreeGrafter"/>
</dbReference>
<dbReference type="GO" id="GO:0004839">
    <property type="term" value="F:ubiquitin activating enzyme activity"/>
    <property type="evidence" value="ECO:0007669"/>
    <property type="project" value="UniProtKB-EC"/>
</dbReference>
<evidence type="ECO:0000256" key="6">
    <source>
        <dbReference type="ARBA" id="ARBA00022741"/>
    </source>
</evidence>
<organism evidence="13 14">
    <name type="scientific">Ectocarpus siliculosus</name>
    <name type="common">Brown alga</name>
    <name type="synonym">Conferva siliculosa</name>
    <dbReference type="NCBI Taxonomy" id="2880"/>
    <lineage>
        <taxon>Eukaryota</taxon>
        <taxon>Sar</taxon>
        <taxon>Stramenopiles</taxon>
        <taxon>Ochrophyta</taxon>
        <taxon>PX clade</taxon>
        <taxon>Phaeophyceae</taxon>
        <taxon>Ectocarpales</taxon>
        <taxon>Ectocarpaceae</taxon>
        <taxon>Ectocarpus</taxon>
    </lineage>
</organism>
<keyword evidence="7" id="KW-0833">Ubl conjugation pathway</keyword>
<dbReference type="EMBL" id="FN649756">
    <property type="protein sequence ID" value="CBJ32384.1"/>
    <property type="molecule type" value="Genomic_DNA"/>
</dbReference>
<dbReference type="Gene3D" id="3.50.50.80">
    <property type="entry name" value="Ubiquitin-activating enzyme E1, inactive adenylation domain, subdomain 1"/>
    <property type="match status" value="1"/>
</dbReference>
<dbReference type="PRINTS" id="PR01849">
    <property type="entry name" value="UBIQUITINACT"/>
</dbReference>
<keyword evidence="6" id="KW-0547">Nucleotide-binding</keyword>
<dbReference type="OMA" id="FVSPMQT"/>
<gene>
    <name evidence="13" type="ORF">Esi_0334_0024</name>
</gene>
<evidence type="ECO:0000259" key="12">
    <source>
        <dbReference type="Pfam" id="PF10585"/>
    </source>
</evidence>
<accession>D7FXX1</accession>
<dbReference type="AlphaFoldDB" id="D7FXX1"/>
<dbReference type="PANTHER" id="PTHR10953:SF4">
    <property type="entry name" value="UBIQUITIN-ACTIVATING ENZYME E1 C-TERMINAL DOMAIN-CONTAINING PROTEIN"/>
    <property type="match status" value="1"/>
</dbReference>
<evidence type="ECO:0000313" key="13">
    <source>
        <dbReference type="EMBL" id="CBJ32384.1"/>
    </source>
</evidence>
<feature type="compositionally biased region" description="Acidic residues" evidence="10">
    <location>
        <begin position="864"/>
        <end position="873"/>
    </location>
</feature>
<dbReference type="InParanoid" id="D7FXX1"/>
<dbReference type="Gene3D" id="3.40.50.720">
    <property type="entry name" value="NAD(P)-binding Rossmann-like Domain"/>
    <property type="match status" value="1"/>
</dbReference>
<dbReference type="Proteomes" id="UP000002630">
    <property type="component" value="Linkage Group LG31"/>
</dbReference>
<dbReference type="InterPro" id="IPR042449">
    <property type="entry name" value="Ub-E1_IAD_1"/>
</dbReference>
<feature type="domain" description="THIF-type NAD/FAD binding fold" evidence="11">
    <location>
        <begin position="25"/>
        <end position="451"/>
    </location>
</feature>
<evidence type="ECO:0000256" key="8">
    <source>
        <dbReference type="ARBA" id="ARBA00022840"/>
    </source>
</evidence>
<evidence type="ECO:0000256" key="9">
    <source>
        <dbReference type="PROSITE-ProRule" id="PRU10132"/>
    </source>
</evidence>
<evidence type="ECO:0000256" key="7">
    <source>
        <dbReference type="ARBA" id="ARBA00022786"/>
    </source>
</evidence>
<dbReference type="PROSITE" id="PS00865">
    <property type="entry name" value="UBIQUITIN_ACTIVAT_2"/>
    <property type="match status" value="1"/>
</dbReference>
<dbReference type="Gene3D" id="2.40.30.180">
    <property type="entry name" value="Ubiquitin-activating enzyme E1, FCCH domain"/>
    <property type="match status" value="1"/>
</dbReference>
<name>D7FXX1_ECTSI</name>
<dbReference type="InterPro" id="IPR045886">
    <property type="entry name" value="ThiF/MoeB/HesA"/>
</dbReference>
<comment type="pathway">
    <text evidence="2">Protein modification; protein ubiquitination.</text>
</comment>
<dbReference type="SUPFAM" id="SSF69572">
    <property type="entry name" value="Activating enzymes of the ubiquitin-like proteins"/>
    <property type="match status" value="2"/>
</dbReference>
<dbReference type="STRING" id="2880.D7FXX1"/>
<dbReference type="EMBL" id="FN648525">
    <property type="protein sequence ID" value="CBJ32384.1"/>
    <property type="molecule type" value="Genomic_DNA"/>
</dbReference>
<reference evidence="13 14" key="1">
    <citation type="journal article" date="2010" name="Nature">
        <title>The Ectocarpus genome and the independent evolution of multicellularity in brown algae.</title>
        <authorList>
            <person name="Cock J.M."/>
            <person name="Sterck L."/>
            <person name="Rouze P."/>
            <person name="Scornet D."/>
            <person name="Allen A.E."/>
            <person name="Amoutzias G."/>
            <person name="Anthouard V."/>
            <person name="Artiguenave F."/>
            <person name="Aury J.M."/>
            <person name="Badger J.H."/>
            <person name="Beszteri B."/>
            <person name="Billiau K."/>
            <person name="Bonnet E."/>
            <person name="Bothwell J.H."/>
            <person name="Bowler C."/>
            <person name="Boyen C."/>
            <person name="Brownlee C."/>
            <person name="Carrano C.J."/>
            <person name="Charrier B."/>
            <person name="Cho G.Y."/>
            <person name="Coelho S.M."/>
            <person name="Collen J."/>
            <person name="Corre E."/>
            <person name="Da Silva C."/>
            <person name="Delage L."/>
            <person name="Delaroque N."/>
            <person name="Dittami S.M."/>
            <person name="Doulbeau S."/>
            <person name="Elias M."/>
            <person name="Farnham G."/>
            <person name="Gachon C.M."/>
            <person name="Gschloessl B."/>
            <person name="Heesch S."/>
            <person name="Jabbari K."/>
            <person name="Jubin C."/>
            <person name="Kawai H."/>
            <person name="Kimura K."/>
            <person name="Kloareg B."/>
            <person name="Kupper F.C."/>
            <person name="Lang D."/>
            <person name="Le Bail A."/>
            <person name="Leblanc C."/>
            <person name="Lerouge P."/>
            <person name="Lohr M."/>
            <person name="Lopez P.J."/>
            <person name="Martens C."/>
            <person name="Maumus F."/>
            <person name="Michel G."/>
            <person name="Miranda-Saavedra D."/>
            <person name="Morales J."/>
            <person name="Moreau H."/>
            <person name="Motomura T."/>
            <person name="Nagasato C."/>
            <person name="Napoli C.A."/>
            <person name="Nelson D.R."/>
            <person name="Nyvall-Collen P."/>
            <person name="Peters A.F."/>
            <person name="Pommier C."/>
            <person name="Potin P."/>
            <person name="Poulain J."/>
            <person name="Quesneville H."/>
            <person name="Read B."/>
            <person name="Rensing S.A."/>
            <person name="Ritter A."/>
            <person name="Rousvoal S."/>
            <person name="Samanta M."/>
            <person name="Samson G."/>
            <person name="Schroeder D.C."/>
            <person name="Segurens B."/>
            <person name="Strittmatter M."/>
            <person name="Tonon T."/>
            <person name="Tregear J.W."/>
            <person name="Valentin K."/>
            <person name="von Dassow P."/>
            <person name="Yamagishi T."/>
            <person name="Van de Peer Y."/>
            <person name="Wincker P."/>
        </authorList>
    </citation>
    <scope>NUCLEOTIDE SEQUENCE [LARGE SCALE GENOMIC DNA]</scope>
    <source>
        <strain evidence="14">Ec32 / CCAP1310/4</strain>
    </source>
</reference>
<dbReference type="InterPro" id="IPR019572">
    <property type="entry name" value="UBA_E1_SCCH"/>
</dbReference>
<dbReference type="eggNOG" id="KOG2012">
    <property type="taxonomic scope" value="Eukaryota"/>
</dbReference>